<evidence type="ECO:0000256" key="3">
    <source>
        <dbReference type="ARBA" id="ARBA00022475"/>
    </source>
</evidence>
<keyword evidence="5 9" id="KW-1133">Transmembrane helix</keyword>
<accession>A0ABU3GNM9</accession>
<reference evidence="11" key="1">
    <citation type="submission" date="2023-07" db="EMBL/GenBank/DDBJ databases">
        <title>Functional and genomic diversity of the sorghum phyllosphere microbiome.</title>
        <authorList>
            <person name="Shade A."/>
        </authorList>
    </citation>
    <scope>NUCLEOTIDE SEQUENCE [LARGE SCALE GENOMIC DNA]</scope>
    <source>
        <strain evidence="11">SORGH_AS_0422</strain>
    </source>
</reference>
<keyword evidence="4 9" id="KW-0812">Transmembrane</keyword>
<evidence type="ECO:0000256" key="7">
    <source>
        <dbReference type="ARBA" id="ARBA00023136"/>
    </source>
</evidence>
<protein>
    <submittedName>
        <fullName evidence="10">Membrane protein</fullName>
    </submittedName>
</protein>
<evidence type="ECO:0000256" key="4">
    <source>
        <dbReference type="ARBA" id="ARBA00022692"/>
    </source>
</evidence>
<keyword evidence="2" id="KW-0813">Transport</keyword>
<organism evidence="10 11">
    <name type="scientific">Mucilaginibacter terrae</name>
    <dbReference type="NCBI Taxonomy" id="1955052"/>
    <lineage>
        <taxon>Bacteria</taxon>
        <taxon>Pseudomonadati</taxon>
        <taxon>Bacteroidota</taxon>
        <taxon>Sphingobacteriia</taxon>
        <taxon>Sphingobacteriales</taxon>
        <taxon>Sphingobacteriaceae</taxon>
        <taxon>Mucilaginibacter</taxon>
    </lineage>
</organism>
<evidence type="ECO:0000256" key="5">
    <source>
        <dbReference type="ARBA" id="ARBA00022989"/>
    </source>
</evidence>
<dbReference type="RefSeq" id="WP_311947252.1">
    <property type="nucleotide sequence ID" value="NZ_JAVLVU010000001.1"/>
</dbReference>
<keyword evidence="7 9" id="KW-0472">Membrane</keyword>
<evidence type="ECO:0000256" key="6">
    <source>
        <dbReference type="ARBA" id="ARBA00023065"/>
    </source>
</evidence>
<comment type="subcellular location">
    <subcellularLocation>
        <location evidence="1">Cell membrane</location>
        <topology evidence="1">Multi-pass membrane protein</topology>
    </subcellularLocation>
</comment>
<dbReference type="PANTHER" id="PTHR33281">
    <property type="entry name" value="UPF0187 PROTEIN YNEE"/>
    <property type="match status" value="1"/>
</dbReference>
<dbReference type="Proteomes" id="UP001258315">
    <property type="component" value="Unassembled WGS sequence"/>
</dbReference>
<feature type="transmembrane region" description="Helical" evidence="9">
    <location>
        <begin position="20"/>
        <end position="38"/>
    </location>
</feature>
<evidence type="ECO:0000256" key="2">
    <source>
        <dbReference type="ARBA" id="ARBA00022448"/>
    </source>
</evidence>
<dbReference type="Pfam" id="PF25539">
    <property type="entry name" value="Bestrophin_2"/>
    <property type="match status" value="1"/>
</dbReference>
<gene>
    <name evidence="10" type="ORF">QE417_000457</name>
</gene>
<proteinExistence type="inferred from homology"/>
<evidence type="ECO:0000256" key="1">
    <source>
        <dbReference type="ARBA" id="ARBA00004651"/>
    </source>
</evidence>
<comment type="similarity">
    <text evidence="8">Belongs to the anion channel-forming bestrophin (TC 1.A.46) family.</text>
</comment>
<feature type="transmembrane region" description="Helical" evidence="9">
    <location>
        <begin position="44"/>
        <end position="62"/>
    </location>
</feature>
<keyword evidence="11" id="KW-1185">Reference proteome</keyword>
<dbReference type="EMBL" id="JAVLVU010000001">
    <property type="protein sequence ID" value="MDT3401385.1"/>
    <property type="molecule type" value="Genomic_DNA"/>
</dbReference>
<dbReference type="InterPro" id="IPR044669">
    <property type="entry name" value="YneE/VCCN1/2-like"/>
</dbReference>
<sequence>MLIKKRISISYFLRFIRWDLLAIACYALLAGTFDHYGILADVKIPLAVTAFTGTVLSLLLAFRTSQSYERWWEARVVWGAIVNDSRSLIRQVKNFMPNTPEGLAVTIDFARRQGIWCFTLSESLRKCEHSTKVKDYFAAKGEDSANKPNRILDHHAEALAQAAERFGLNPNKQVQIDNTIVKLCDSMGKCERIKNTVFPNAYSVLIHCLIYVLMTMLPFGLEDQSKLVEISLTIIVPALFIAIEQTAILMQDPFENRPTDTPMTTLSKSIENTLLEMVGQPPANKIEPPTKYYVM</sequence>
<evidence type="ECO:0000256" key="9">
    <source>
        <dbReference type="SAM" id="Phobius"/>
    </source>
</evidence>
<comment type="caution">
    <text evidence="10">The sequence shown here is derived from an EMBL/GenBank/DDBJ whole genome shotgun (WGS) entry which is preliminary data.</text>
</comment>
<feature type="transmembrane region" description="Helical" evidence="9">
    <location>
        <begin position="227"/>
        <end position="249"/>
    </location>
</feature>
<dbReference type="PANTHER" id="PTHR33281:SF19">
    <property type="entry name" value="VOLTAGE-DEPENDENT ANION CHANNEL-FORMING PROTEIN YNEE"/>
    <property type="match status" value="1"/>
</dbReference>
<keyword evidence="6" id="KW-0406">Ion transport</keyword>
<evidence type="ECO:0000313" key="11">
    <source>
        <dbReference type="Proteomes" id="UP001258315"/>
    </source>
</evidence>
<evidence type="ECO:0000313" key="10">
    <source>
        <dbReference type="EMBL" id="MDT3401385.1"/>
    </source>
</evidence>
<feature type="transmembrane region" description="Helical" evidence="9">
    <location>
        <begin position="201"/>
        <end position="221"/>
    </location>
</feature>
<name>A0ABU3GNM9_9SPHI</name>
<keyword evidence="3" id="KW-1003">Cell membrane</keyword>
<evidence type="ECO:0000256" key="8">
    <source>
        <dbReference type="ARBA" id="ARBA00034708"/>
    </source>
</evidence>